<dbReference type="InterPro" id="IPR054465">
    <property type="entry name" value="Integrase_p58-like_C"/>
</dbReference>
<proteinExistence type="predicted"/>
<dbReference type="SUPFAM" id="SSF53098">
    <property type="entry name" value="Ribonuclease H-like"/>
    <property type="match status" value="1"/>
</dbReference>
<dbReference type="InterPro" id="IPR050951">
    <property type="entry name" value="Retrovirus_Pol_polyprotein"/>
</dbReference>
<dbReference type="OrthoDB" id="6135936at2759"/>
<dbReference type="InterPro" id="IPR043502">
    <property type="entry name" value="DNA/RNA_pol_sf"/>
</dbReference>
<dbReference type="InterPro" id="IPR001584">
    <property type="entry name" value="Integrase_cat-core"/>
</dbReference>
<sequence>MFMKSKKNLSFDQSRELAKLLVQFQDIFAKNELDIGHFTKIKHRIDTGDAAPVKERLRRTPLGFEKEEEAHLQDLLNKKIIQPSCSEWAAAPVLIHHCNWMEGRSPRDIIAEQEKDSDLCQIIQWLKNDQVPSEFELQLCSPAAKHWWSCNSQLKFKKGILVYEWLDTVPPKLLVMVPKSMKQEVLVNCHNTKVAGHFGQQKTYNKLKSRFMWHGMRQDALIHVRTCEVCNINKKPNRKAKGALGQFHAGSPMERIHIDILGPLRESTKGNKCILVVIDQFTKWVEFYALPNQNAQTVATTLTDNFISRFGCPSMIHSDQGKNLDGNLFRELCSLLEIPKTRTTAYRPCCNGQVERYNRTIIQCIRCFLKGKQRDWDQNLQLLAGAIRSTENRNTGYSPNMLMFGREVQHPVDLLMGTSHARGNNKQPSEFIRDLKQVMEEVHSIVRENIQSAQFRQKRDYDTKLFQRTYDVGDAVYRIDSATKVGRGPYLVIKVISPVLYRIQKRKKALVVHHDKLKPCEDRVLPKWLKYAKHRLSLGVPQENEDLDIMIQDPDIGHDLSVLFPDEIPDNDLTMICSGSSGNYGQITNGSPVQDVDMNNQVMDTPGSIHSPVAEAISSCPFCVTGSAGKKECEHHYRVVSDLNDSFSENDLDETFLYGVEDSEENDFISRMASIERELEYDVREEIELEGNRTVVIMGKEMEVLDEMVEVDPKAPQCLLCPLKARHPARHALDKHLPWYFSPQTACWGCSNARKKIGVPWQGTPYS</sequence>
<accession>A0A8B6CKD6</accession>
<dbReference type="FunFam" id="1.10.340.70:FF:000001">
    <property type="entry name" value="Retrovirus-related Pol polyprotein from transposon gypsy-like Protein"/>
    <property type="match status" value="1"/>
</dbReference>
<dbReference type="InterPro" id="IPR041588">
    <property type="entry name" value="Integrase_H2C2"/>
</dbReference>
<dbReference type="Proteomes" id="UP000596742">
    <property type="component" value="Unassembled WGS sequence"/>
</dbReference>
<protein>
    <recommendedName>
        <fullName evidence="1">Integrase catalytic domain-containing protein</fullName>
    </recommendedName>
</protein>
<feature type="domain" description="Integrase catalytic" evidence="1">
    <location>
        <begin position="248"/>
        <end position="407"/>
    </location>
</feature>
<dbReference type="GO" id="GO:0015074">
    <property type="term" value="P:DNA integration"/>
    <property type="evidence" value="ECO:0007669"/>
    <property type="project" value="InterPro"/>
</dbReference>
<evidence type="ECO:0000259" key="1">
    <source>
        <dbReference type="PROSITE" id="PS50994"/>
    </source>
</evidence>
<dbReference type="PROSITE" id="PS50994">
    <property type="entry name" value="INTEGRASE"/>
    <property type="match status" value="1"/>
</dbReference>
<dbReference type="EMBL" id="UYJE01001862">
    <property type="protein sequence ID" value="VDI05845.1"/>
    <property type="molecule type" value="Genomic_DNA"/>
</dbReference>
<keyword evidence="3" id="KW-1185">Reference proteome</keyword>
<reference evidence="2" key="1">
    <citation type="submission" date="2018-11" db="EMBL/GenBank/DDBJ databases">
        <authorList>
            <person name="Alioto T."/>
            <person name="Alioto T."/>
        </authorList>
    </citation>
    <scope>NUCLEOTIDE SEQUENCE</scope>
</reference>
<gene>
    <name evidence="2" type="ORF">MGAL_10B092404</name>
</gene>
<dbReference type="InterPro" id="IPR036397">
    <property type="entry name" value="RNaseH_sf"/>
</dbReference>
<dbReference type="SUPFAM" id="SSF56672">
    <property type="entry name" value="DNA/RNA polymerases"/>
    <property type="match status" value="1"/>
</dbReference>
<dbReference type="PANTHER" id="PTHR37984">
    <property type="entry name" value="PROTEIN CBG26694"/>
    <property type="match status" value="1"/>
</dbReference>
<organism evidence="2 3">
    <name type="scientific">Mytilus galloprovincialis</name>
    <name type="common">Mediterranean mussel</name>
    <dbReference type="NCBI Taxonomy" id="29158"/>
    <lineage>
        <taxon>Eukaryota</taxon>
        <taxon>Metazoa</taxon>
        <taxon>Spiralia</taxon>
        <taxon>Lophotrochozoa</taxon>
        <taxon>Mollusca</taxon>
        <taxon>Bivalvia</taxon>
        <taxon>Autobranchia</taxon>
        <taxon>Pteriomorphia</taxon>
        <taxon>Mytilida</taxon>
        <taxon>Mytiloidea</taxon>
        <taxon>Mytilidae</taxon>
        <taxon>Mytilinae</taxon>
        <taxon>Mytilus</taxon>
    </lineage>
</organism>
<dbReference type="GO" id="GO:0003676">
    <property type="term" value="F:nucleic acid binding"/>
    <property type="evidence" value="ECO:0007669"/>
    <property type="project" value="InterPro"/>
</dbReference>
<dbReference type="Pfam" id="PF17921">
    <property type="entry name" value="Integrase_H2C2"/>
    <property type="match status" value="1"/>
</dbReference>
<dbReference type="FunFam" id="3.30.420.10:FF:000032">
    <property type="entry name" value="Retrovirus-related Pol polyprotein from transposon 297-like Protein"/>
    <property type="match status" value="1"/>
</dbReference>
<dbReference type="InterPro" id="IPR012337">
    <property type="entry name" value="RNaseH-like_sf"/>
</dbReference>
<dbReference type="Gene3D" id="1.10.340.70">
    <property type="match status" value="1"/>
</dbReference>
<evidence type="ECO:0000313" key="2">
    <source>
        <dbReference type="EMBL" id="VDI05845.1"/>
    </source>
</evidence>
<dbReference type="AlphaFoldDB" id="A0A8B6CKD6"/>
<dbReference type="PANTHER" id="PTHR37984:SF15">
    <property type="entry name" value="INTEGRASE CATALYTIC DOMAIN-CONTAINING PROTEIN"/>
    <property type="match status" value="1"/>
</dbReference>
<dbReference type="Pfam" id="PF22938">
    <property type="entry name" value="Integrase_p58_C"/>
    <property type="match status" value="1"/>
</dbReference>
<comment type="caution">
    <text evidence="2">The sequence shown here is derived from an EMBL/GenBank/DDBJ whole genome shotgun (WGS) entry which is preliminary data.</text>
</comment>
<dbReference type="Pfam" id="PF00665">
    <property type="entry name" value="rve"/>
    <property type="match status" value="1"/>
</dbReference>
<dbReference type="Gene3D" id="3.30.420.10">
    <property type="entry name" value="Ribonuclease H-like superfamily/Ribonuclease H"/>
    <property type="match status" value="1"/>
</dbReference>
<evidence type="ECO:0000313" key="3">
    <source>
        <dbReference type="Proteomes" id="UP000596742"/>
    </source>
</evidence>
<name>A0A8B6CKD6_MYTGA</name>